<proteinExistence type="predicted"/>
<keyword evidence="2" id="KW-1185">Reference proteome</keyword>
<organism evidence="1 2">
    <name type="scientific">Triticum urartu</name>
    <name type="common">Red wild einkorn</name>
    <name type="synonym">Crithodium urartu</name>
    <dbReference type="NCBI Taxonomy" id="4572"/>
    <lineage>
        <taxon>Eukaryota</taxon>
        <taxon>Viridiplantae</taxon>
        <taxon>Streptophyta</taxon>
        <taxon>Embryophyta</taxon>
        <taxon>Tracheophyta</taxon>
        <taxon>Spermatophyta</taxon>
        <taxon>Magnoliopsida</taxon>
        <taxon>Liliopsida</taxon>
        <taxon>Poales</taxon>
        <taxon>Poaceae</taxon>
        <taxon>BOP clade</taxon>
        <taxon>Pooideae</taxon>
        <taxon>Triticodae</taxon>
        <taxon>Triticeae</taxon>
        <taxon>Triticinae</taxon>
        <taxon>Triticum</taxon>
    </lineage>
</organism>
<evidence type="ECO:0000313" key="2">
    <source>
        <dbReference type="Proteomes" id="UP000015106"/>
    </source>
</evidence>
<accession>A0A8R7UNT2</accession>
<dbReference type="EnsemblPlants" id="TuG1812G0500005276.01.T01">
    <property type="protein sequence ID" value="TuG1812G0500005276.01.T01"/>
    <property type="gene ID" value="TuG1812G0500005276.01"/>
</dbReference>
<sequence length="87" mass="9551">MAETFATPGKRMATAADNDDDNNVDLFGTKEEKKAVREHVAKVKGSCKKKEYDCIILPCNFFSFIDGGGGQKIQLFLNSSTSSAKVW</sequence>
<dbReference type="AlphaFoldDB" id="A0A8R7UNT2"/>
<name>A0A8R7UNT2_TRIUA</name>
<protein>
    <submittedName>
        <fullName evidence="1">Uncharacterized protein</fullName>
    </submittedName>
</protein>
<reference evidence="1" key="3">
    <citation type="submission" date="2022-06" db="UniProtKB">
        <authorList>
            <consortium name="EnsemblPlants"/>
        </authorList>
    </citation>
    <scope>IDENTIFICATION</scope>
</reference>
<dbReference type="Gramene" id="TuG1812G0500005276.01.T01">
    <property type="protein sequence ID" value="TuG1812G0500005276.01.T01"/>
    <property type="gene ID" value="TuG1812G0500005276.01"/>
</dbReference>
<reference evidence="2" key="1">
    <citation type="journal article" date="2013" name="Nature">
        <title>Draft genome of the wheat A-genome progenitor Triticum urartu.</title>
        <authorList>
            <person name="Ling H.Q."/>
            <person name="Zhao S."/>
            <person name="Liu D."/>
            <person name="Wang J."/>
            <person name="Sun H."/>
            <person name="Zhang C."/>
            <person name="Fan H."/>
            <person name="Li D."/>
            <person name="Dong L."/>
            <person name="Tao Y."/>
            <person name="Gao C."/>
            <person name="Wu H."/>
            <person name="Li Y."/>
            <person name="Cui Y."/>
            <person name="Guo X."/>
            <person name="Zheng S."/>
            <person name="Wang B."/>
            <person name="Yu K."/>
            <person name="Liang Q."/>
            <person name="Yang W."/>
            <person name="Lou X."/>
            <person name="Chen J."/>
            <person name="Feng M."/>
            <person name="Jian J."/>
            <person name="Zhang X."/>
            <person name="Luo G."/>
            <person name="Jiang Y."/>
            <person name="Liu J."/>
            <person name="Wang Z."/>
            <person name="Sha Y."/>
            <person name="Zhang B."/>
            <person name="Wu H."/>
            <person name="Tang D."/>
            <person name="Shen Q."/>
            <person name="Xue P."/>
            <person name="Zou S."/>
            <person name="Wang X."/>
            <person name="Liu X."/>
            <person name="Wang F."/>
            <person name="Yang Y."/>
            <person name="An X."/>
            <person name="Dong Z."/>
            <person name="Zhang K."/>
            <person name="Zhang X."/>
            <person name="Luo M.C."/>
            <person name="Dvorak J."/>
            <person name="Tong Y."/>
            <person name="Wang J."/>
            <person name="Yang H."/>
            <person name="Li Z."/>
            <person name="Wang D."/>
            <person name="Zhang A."/>
            <person name="Wang J."/>
        </authorList>
    </citation>
    <scope>NUCLEOTIDE SEQUENCE</scope>
    <source>
        <strain evidence="2">cv. G1812</strain>
    </source>
</reference>
<dbReference type="EnsemblPlants" id="TuG1812G0500005276.01.T05">
    <property type="protein sequence ID" value="TuG1812G0500005276.01.T05"/>
    <property type="gene ID" value="TuG1812G0500005276.01"/>
</dbReference>
<dbReference type="EnsemblPlants" id="TuG1812G0500005276.01.T06">
    <property type="protein sequence ID" value="TuG1812G0500005276.01.T06"/>
    <property type="gene ID" value="TuG1812G0500005276.01"/>
</dbReference>
<dbReference type="Gramene" id="TuG1812G0500005276.01.T05">
    <property type="protein sequence ID" value="TuG1812G0500005276.01.T05"/>
    <property type="gene ID" value="TuG1812G0500005276.01"/>
</dbReference>
<dbReference type="Proteomes" id="UP000015106">
    <property type="component" value="Chromosome 5"/>
</dbReference>
<dbReference type="Gramene" id="TuG1812G0500005276.01.T06">
    <property type="protein sequence ID" value="TuG1812G0500005276.01.T06"/>
    <property type="gene ID" value="TuG1812G0500005276.01"/>
</dbReference>
<evidence type="ECO:0000313" key="1">
    <source>
        <dbReference type="EnsemblPlants" id="TuG1812G0500005276.01.T06"/>
    </source>
</evidence>
<reference evidence="1" key="2">
    <citation type="submission" date="2018-03" db="EMBL/GenBank/DDBJ databases">
        <title>The Triticum urartu genome reveals the dynamic nature of wheat genome evolution.</title>
        <authorList>
            <person name="Ling H."/>
            <person name="Ma B."/>
            <person name="Shi X."/>
            <person name="Liu H."/>
            <person name="Dong L."/>
            <person name="Sun H."/>
            <person name="Cao Y."/>
            <person name="Gao Q."/>
            <person name="Zheng S."/>
            <person name="Li Y."/>
            <person name="Yu Y."/>
            <person name="Du H."/>
            <person name="Qi M."/>
            <person name="Li Y."/>
            <person name="Yu H."/>
            <person name="Cui Y."/>
            <person name="Wang N."/>
            <person name="Chen C."/>
            <person name="Wu H."/>
            <person name="Zhao Y."/>
            <person name="Zhang J."/>
            <person name="Li Y."/>
            <person name="Zhou W."/>
            <person name="Zhang B."/>
            <person name="Hu W."/>
            <person name="Eijk M."/>
            <person name="Tang J."/>
            <person name="Witsenboer H."/>
            <person name="Zhao S."/>
            <person name="Li Z."/>
            <person name="Zhang A."/>
            <person name="Wang D."/>
            <person name="Liang C."/>
        </authorList>
    </citation>
    <scope>NUCLEOTIDE SEQUENCE [LARGE SCALE GENOMIC DNA]</scope>
    <source>
        <strain evidence="1">cv. G1812</strain>
    </source>
</reference>